<protein>
    <recommendedName>
        <fullName evidence="7">Putative NAD(P)H nitroreductase</fullName>
        <ecNumber evidence="7">1.-.-.-</ecNumber>
    </recommendedName>
</protein>
<dbReference type="NCBIfam" id="NF008088">
    <property type="entry name" value="PRK10828.1"/>
    <property type="match status" value="1"/>
</dbReference>
<feature type="domain" description="Nitroreductase" evidence="9">
    <location>
        <begin position="22"/>
        <end position="161"/>
    </location>
</feature>
<sequence>MTALELLLKRFSNPNLTEPAPSGLVLENILDAAMAVPDHGALAPFDIKVIRGDGLHRLTESFVQATRATTQDTVKIEKAAKMAFRAPMIIVVSTRYQQHPKVPHHEQLITAGCALHAMQMACVAQGYQGMWRTGDFATYPEVKEALGVKECDQIAGFLYVGSSAREIPEKRRKDFEQRVTIWE</sequence>
<keyword evidence="11" id="KW-1185">Reference proteome</keyword>
<comment type="cofactor">
    <cofactor evidence="8">
        <name>FMN</name>
        <dbReference type="ChEBI" id="CHEBI:58210"/>
    </cofactor>
    <text evidence="8">Binds 1 FMN per subunit.</text>
</comment>
<dbReference type="GO" id="GO:0016491">
    <property type="term" value="F:oxidoreductase activity"/>
    <property type="evidence" value="ECO:0007669"/>
    <property type="project" value="UniProtKB-UniRule"/>
</dbReference>
<keyword evidence="4 7" id="KW-0521">NADP</keyword>
<proteinExistence type="inferred from homology"/>
<dbReference type="InterPro" id="IPR052530">
    <property type="entry name" value="NAD(P)H_nitroreductase"/>
</dbReference>
<dbReference type="PIRSF" id="PIRSF000232">
    <property type="entry name" value="YdjA"/>
    <property type="match status" value="1"/>
</dbReference>
<name>A0A5R9INY0_9GAMM</name>
<evidence type="ECO:0000313" key="11">
    <source>
        <dbReference type="Proteomes" id="UP000307790"/>
    </source>
</evidence>
<evidence type="ECO:0000256" key="6">
    <source>
        <dbReference type="ARBA" id="ARBA00023027"/>
    </source>
</evidence>
<evidence type="ECO:0000256" key="1">
    <source>
        <dbReference type="ARBA" id="ARBA00007118"/>
    </source>
</evidence>
<dbReference type="EC" id="1.-.-.-" evidence="7"/>
<accession>A0A5R9INY0</accession>
<evidence type="ECO:0000256" key="7">
    <source>
        <dbReference type="PIRNR" id="PIRNR000232"/>
    </source>
</evidence>
<dbReference type="RefSeq" id="WP_138319049.1">
    <property type="nucleotide sequence ID" value="NZ_VCBC01000005.1"/>
</dbReference>
<dbReference type="CDD" id="cd02135">
    <property type="entry name" value="YdjA-like"/>
    <property type="match status" value="1"/>
</dbReference>
<reference evidence="10 11" key="1">
    <citation type="submission" date="2019-05" db="EMBL/GenBank/DDBJ databases">
        <title>Genome sequences of Thalassotalea litorea 1K03283.</title>
        <authorList>
            <person name="Zhang D."/>
        </authorList>
    </citation>
    <scope>NUCLEOTIDE SEQUENCE [LARGE SCALE GENOMIC DNA]</scope>
    <source>
        <strain evidence="10 11">MCCC 1K03283</strain>
    </source>
</reference>
<dbReference type="SUPFAM" id="SSF55469">
    <property type="entry name" value="FMN-dependent nitroreductase-like"/>
    <property type="match status" value="1"/>
</dbReference>
<evidence type="ECO:0000259" key="9">
    <source>
        <dbReference type="Pfam" id="PF00881"/>
    </source>
</evidence>
<dbReference type="Proteomes" id="UP000307790">
    <property type="component" value="Unassembled WGS sequence"/>
</dbReference>
<dbReference type="Pfam" id="PF00881">
    <property type="entry name" value="Nitroreductase"/>
    <property type="match status" value="1"/>
</dbReference>
<evidence type="ECO:0000256" key="8">
    <source>
        <dbReference type="PIRSR" id="PIRSR000232-1"/>
    </source>
</evidence>
<keyword evidence="2 7" id="KW-0285">Flavoprotein</keyword>
<dbReference type="PANTHER" id="PTHR43821">
    <property type="entry name" value="NAD(P)H NITROREDUCTASE YDJA-RELATED"/>
    <property type="match status" value="1"/>
</dbReference>
<dbReference type="OrthoDB" id="9804207at2"/>
<feature type="binding site" evidence="8">
    <location>
        <position position="39"/>
    </location>
    <ligand>
        <name>FMN</name>
        <dbReference type="ChEBI" id="CHEBI:58210"/>
        <note>ligand shared between dimeric partners</note>
    </ligand>
</feature>
<feature type="binding site" description="in other chain" evidence="8">
    <location>
        <begin position="10"/>
        <end position="12"/>
    </location>
    <ligand>
        <name>FMN</name>
        <dbReference type="ChEBI" id="CHEBI:58210"/>
        <note>ligand shared between dimeric partners</note>
    </ligand>
</feature>
<evidence type="ECO:0000256" key="2">
    <source>
        <dbReference type="ARBA" id="ARBA00022630"/>
    </source>
</evidence>
<gene>
    <name evidence="10" type="ORF">FE810_05490</name>
</gene>
<keyword evidence="5 7" id="KW-0560">Oxidoreductase</keyword>
<dbReference type="InterPro" id="IPR000415">
    <property type="entry name" value="Nitroreductase-like"/>
</dbReference>
<evidence type="ECO:0000256" key="5">
    <source>
        <dbReference type="ARBA" id="ARBA00023002"/>
    </source>
</evidence>
<keyword evidence="6 7" id="KW-0520">NAD</keyword>
<keyword evidence="3 7" id="KW-0288">FMN</keyword>
<dbReference type="Gene3D" id="3.40.109.10">
    <property type="entry name" value="NADH Oxidase"/>
    <property type="match status" value="1"/>
</dbReference>
<dbReference type="InterPro" id="IPR029479">
    <property type="entry name" value="Nitroreductase"/>
</dbReference>
<dbReference type="EMBL" id="VCBC01000005">
    <property type="protein sequence ID" value="TLU66173.1"/>
    <property type="molecule type" value="Genomic_DNA"/>
</dbReference>
<feature type="binding site" description="in other chain" evidence="8">
    <location>
        <begin position="131"/>
        <end position="133"/>
    </location>
    <ligand>
        <name>FMN</name>
        <dbReference type="ChEBI" id="CHEBI:58210"/>
        <note>ligand shared between dimeric partners</note>
    </ligand>
</feature>
<comment type="caution">
    <text evidence="10">The sequence shown here is derived from an EMBL/GenBank/DDBJ whole genome shotgun (WGS) entry which is preliminary data.</text>
</comment>
<evidence type="ECO:0000256" key="3">
    <source>
        <dbReference type="ARBA" id="ARBA00022643"/>
    </source>
</evidence>
<organism evidence="10 11">
    <name type="scientific">Thalassotalea litorea</name>
    <dbReference type="NCBI Taxonomy" id="2020715"/>
    <lineage>
        <taxon>Bacteria</taxon>
        <taxon>Pseudomonadati</taxon>
        <taxon>Pseudomonadota</taxon>
        <taxon>Gammaproteobacteria</taxon>
        <taxon>Alteromonadales</taxon>
        <taxon>Colwelliaceae</taxon>
        <taxon>Thalassotalea</taxon>
    </lineage>
</organism>
<evidence type="ECO:0000313" key="10">
    <source>
        <dbReference type="EMBL" id="TLU66173.1"/>
    </source>
</evidence>
<dbReference type="AlphaFoldDB" id="A0A5R9INY0"/>
<evidence type="ECO:0000256" key="4">
    <source>
        <dbReference type="ARBA" id="ARBA00022857"/>
    </source>
</evidence>
<dbReference type="InterPro" id="IPR026021">
    <property type="entry name" value="YdjA-like"/>
</dbReference>
<dbReference type="PANTHER" id="PTHR43821:SF1">
    <property type="entry name" value="NAD(P)H NITROREDUCTASE YDJA-RELATED"/>
    <property type="match status" value="1"/>
</dbReference>
<comment type="similarity">
    <text evidence="1 7">Belongs to the nitroreductase family.</text>
</comment>